<dbReference type="PANTHER" id="PTHR47936:SF1">
    <property type="entry name" value="PENTATRICOPEPTIDE REPEAT-CONTAINING PROTEIN GUN1, CHLOROPLASTIC"/>
    <property type="match status" value="1"/>
</dbReference>
<dbReference type="PANTHER" id="PTHR47936">
    <property type="entry name" value="PPR_LONG DOMAIN-CONTAINING PROTEIN"/>
    <property type="match status" value="1"/>
</dbReference>
<dbReference type="GO" id="GO:0031930">
    <property type="term" value="P:mitochondria-nucleus signaling pathway"/>
    <property type="evidence" value="ECO:0007669"/>
    <property type="project" value="TreeGrafter"/>
</dbReference>
<dbReference type="SUPFAM" id="SSF48452">
    <property type="entry name" value="TPR-like"/>
    <property type="match status" value="1"/>
</dbReference>
<dbReference type="InterPro" id="IPR011990">
    <property type="entry name" value="TPR-like_helical_dom_sf"/>
</dbReference>
<feature type="repeat" description="PPR" evidence="3">
    <location>
        <begin position="152"/>
        <end position="186"/>
    </location>
</feature>
<dbReference type="InterPro" id="IPR002885">
    <property type="entry name" value="PPR_rpt"/>
</dbReference>
<dbReference type="GO" id="GO:0009507">
    <property type="term" value="C:chloroplast"/>
    <property type="evidence" value="ECO:0007669"/>
    <property type="project" value="TreeGrafter"/>
</dbReference>
<feature type="repeat" description="PPR" evidence="3">
    <location>
        <begin position="397"/>
        <end position="431"/>
    </location>
</feature>
<feature type="repeat" description="PPR" evidence="3">
    <location>
        <begin position="255"/>
        <end position="290"/>
    </location>
</feature>
<dbReference type="PROSITE" id="PS51375">
    <property type="entry name" value="PPR"/>
    <property type="match status" value="6"/>
</dbReference>
<feature type="region of interest" description="Disordered" evidence="4">
    <location>
        <begin position="1"/>
        <end position="84"/>
    </location>
</feature>
<protein>
    <recommendedName>
        <fullName evidence="6">Pentacotripeptide-repeat region of PRORP domain-containing protein</fullName>
    </recommendedName>
</protein>
<dbReference type="AlphaFoldDB" id="A0A0D6QXX9"/>
<feature type="compositionally biased region" description="Basic and acidic residues" evidence="4">
    <location>
        <begin position="9"/>
        <end position="24"/>
    </location>
</feature>
<dbReference type="Gene3D" id="1.25.40.10">
    <property type="entry name" value="Tetratricopeptide repeat domain"/>
    <property type="match status" value="3"/>
</dbReference>
<feature type="repeat" description="PPR" evidence="3">
    <location>
        <begin position="292"/>
        <end position="326"/>
    </location>
</feature>
<evidence type="ECO:0000256" key="3">
    <source>
        <dbReference type="PROSITE-ProRule" id="PRU00708"/>
    </source>
</evidence>
<evidence type="ECO:0000313" key="5">
    <source>
        <dbReference type="EMBL" id="JAG94868.1"/>
    </source>
</evidence>
<sequence length="528" mass="59248">MGKNKKNKNKEWREWRKKMEEKGSIPKTNQSGNDEEESKGKGTSPPEAGVSSGPSVLGPVPSSSSGQNQQQRRPNPLPSNINSLSFDDKVEKLSQLLCDPSQLEGLELMFTRSGLRVSTDLVEEVLKKSYKAGAAVQTFFQWAAPQLGNKHSPYAWNLLVDILGNNRMFDAMWEAVKSMKGEGILSRHTFASVFTCYAMAEKANEAIMTFEVMEHYGAPQDVAAFNCLLCALCRYRLTSKAQDFARKMIDRFPPDADTYAILLEGWEKEGDVAKAKKTFGEMVVRIGWDPRNTAAYNAFLGTLCKGGQVDEGLKFLHVMRSRNCHPDKSFYSTAIHALSLQNKAEEAAMVFDTMLRCGYVPSTTTYNSMISAYCYAGKTEDAYRLLDGMVWNGAFPDSVTYNTIFHALVKAFKAEEAASIFREMTRNEFDPDSDNISMALMQKDLDLATMVGRSMSRKGVFPDILCMTVFVNKLCENNKRGDAKKYVEDMLAKGNKVSDEILKKVKISFQSEKKDPDERSSKKRKDHH</sequence>
<organism evidence="5">
    <name type="scientific">Araucaria cunninghamii</name>
    <name type="common">Hoop pine</name>
    <name type="synonym">Moreton Bay pine</name>
    <dbReference type="NCBI Taxonomy" id="56994"/>
    <lineage>
        <taxon>Eukaryota</taxon>
        <taxon>Viridiplantae</taxon>
        <taxon>Streptophyta</taxon>
        <taxon>Embryophyta</taxon>
        <taxon>Tracheophyta</taxon>
        <taxon>Spermatophyta</taxon>
        <taxon>Pinopsida</taxon>
        <taxon>Pinidae</taxon>
        <taxon>Conifers II</taxon>
        <taxon>Araucariales</taxon>
        <taxon>Araucariaceae</taxon>
        <taxon>Araucaria</taxon>
    </lineage>
</organism>
<dbReference type="GO" id="GO:0010019">
    <property type="term" value="P:chloroplast-nucleus signaling pathway"/>
    <property type="evidence" value="ECO:0007669"/>
    <property type="project" value="TreeGrafter"/>
</dbReference>
<dbReference type="NCBIfam" id="TIGR00756">
    <property type="entry name" value="PPR"/>
    <property type="match status" value="5"/>
</dbReference>
<proteinExistence type="inferred from homology"/>
<dbReference type="EMBL" id="GCKF01042196">
    <property type="protein sequence ID" value="JAG94868.1"/>
    <property type="molecule type" value="Transcribed_RNA"/>
</dbReference>
<evidence type="ECO:0008006" key="6">
    <source>
        <dbReference type="Google" id="ProtNLM"/>
    </source>
</evidence>
<dbReference type="Pfam" id="PF01535">
    <property type="entry name" value="PPR"/>
    <property type="match status" value="3"/>
</dbReference>
<reference evidence="5" key="1">
    <citation type="submission" date="2015-03" db="EMBL/GenBank/DDBJ databases">
        <title>A transcriptome of Araucaria cunninghamii, an australian fine timber species.</title>
        <authorList>
            <person name="Jing Yi C.J.Y."/>
            <person name="Yin San L.Y.S."/>
            <person name="Abdul Karim S.S."/>
            <person name="Wan Azmi N.N."/>
            <person name="Hercus R.R."/>
            <person name="Croft L.L."/>
        </authorList>
    </citation>
    <scope>NUCLEOTIDE SEQUENCE</scope>
    <source>
        <strain evidence="5">MI0301</strain>
        <tissue evidence="5">Leaf</tissue>
    </source>
</reference>
<keyword evidence="2" id="KW-0677">Repeat</keyword>
<name>A0A0D6QXX9_ARACU</name>
<evidence type="ECO:0000256" key="1">
    <source>
        <dbReference type="ARBA" id="ARBA00007626"/>
    </source>
</evidence>
<feature type="compositionally biased region" description="Low complexity" evidence="4">
    <location>
        <begin position="49"/>
        <end position="74"/>
    </location>
</feature>
<evidence type="ECO:0000256" key="2">
    <source>
        <dbReference type="ARBA" id="ARBA00022737"/>
    </source>
</evidence>
<accession>A0A0D6QXX9</accession>
<feature type="repeat" description="PPR" evidence="3">
    <location>
        <begin position="362"/>
        <end position="396"/>
    </location>
</feature>
<evidence type="ECO:0000256" key="4">
    <source>
        <dbReference type="SAM" id="MobiDB-lite"/>
    </source>
</evidence>
<feature type="repeat" description="PPR" evidence="3">
    <location>
        <begin position="327"/>
        <end position="361"/>
    </location>
</feature>
<comment type="similarity">
    <text evidence="1">Belongs to the PPR family. P subfamily.</text>
</comment>
<dbReference type="Pfam" id="PF13041">
    <property type="entry name" value="PPR_2"/>
    <property type="match status" value="2"/>
</dbReference>